<dbReference type="EC" id="3.6.1.7" evidence="2 4"/>
<evidence type="ECO:0000256" key="6">
    <source>
        <dbReference type="RuleBase" id="RU004168"/>
    </source>
</evidence>
<dbReference type="InterPro" id="IPR001792">
    <property type="entry name" value="Acylphosphatase-like_dom"/>
</dbReference>
<sequence length="93" mass="10425">MKDCLIACIRGRVQGVGFRYHTQAQANRLNISGWVRNCPDGSVEACICGNPTQIASMQQWLKQGPDFAVVDHIEFSAGHLPDNCNDFRIRYIT</sequence>
<dbReference type="PANTHER" id="PTHR47268:SF4">
    <property type="entry name" value="ACYLPHOSPHATASE"/>
    <property type="match status" value="1"/>
</dbReference>
<keyword evidence="9" id="KW-1185">Reference proteome</keyword>
<feature type="active site" evidence="4">
    <location>
        <position position="19"/>
    </location>
</feature>
<feature type="active site" evidence="4">
    <location>
        <position position="37"/>
    </location>
</feature>
<dbReference type="SUPFAM" id="SSF54975">
    <property type="entry name" value="Acylphosphatase/BLUF domain-like"/>
    <property type="match status" value="1"/>
</dbReference>
<evidence type="ECO:0000256" key="3">
    <source>
        <dbReference type="ARBA" id="ARBA00047645"/>
    </source>
</evidence>
<accession>A0A1L8CKY7</accession>
<reference evidence="8 9" key="1">
    <citation type="journal article" date="2017" name="Arch. Microbiol.">
        <title>Mariprofundus micogutta sp. nov., a novel iron-oxidizing zetaproteobacterium isolated from a deep-sea hydrothermal field at the Bayonnaise knoll of the Izu-Ogasawara arc, and a description of Mariprofundales ord. nov. and Zetaproteobacteria classis nov.</title>
        <authorList>
            <person name="Makita H."/>
            <person name="Tanaka E."/>
            <person name="Mitsunobu S."/>
            <person name="Miyazaki M."/>
            <person name="Nunoura T."/>
            <person name="Uematsu K."/>
            <person name="Takaki Y."/>
            <person name="Nishi S."/>
            <person name="Shimamura S."/>
            <person name="Takai K."/>
        </authorList>
    </citation>
    <scope>NUCLEOTIDE SEQUENCE [LARGE SCALE GENOMIC DNA]</scope>
    <source>
        <strain evidence="8 9">ET2</strain>
    </source>
</reference>
<dbReference type="EMBL" id="BDFD01000003">
    <property type="protein sequence ID" value="GAV19577.1"/>
    <property type="molecule type" value="Genomic_DNA"/>
</dbReference>
<dbReference type="Pfam" id="PF00708">
    <property type="entry name" value="Acylphosphatase"/>
    <property type="match status" value="1"/>
</dbReference>
<dbReference type="OrthoDB" id="5295388at2"/>
<comment type="catalytic activity">
    <reaction evidence="3 4 5">
        <text>an acyl phosphate + H2O = a carboxylate + phosphate + H(+)</text>
        <dbReference type="Rhea" id="RHEA:14965"/>
        <dbReference type="ChEBI" id="CHEBI:15377"/>
        <dbReference type="ChEBI" id="CHEBI:15378"/>
        <dbReference type="ChEBI" id="CHEBI:29067"/>
        <dbReference type="ChEBI" id="CHEBI:43474"/>
        <dbReference type="ChEBI" id="CHEBI:59918"/>
        <dbReference type="EC" id="3.6.1.7"/>
    </reaction>
</comment>
<evidence type="ECO:0000313" key="8">
    <source>
        <dbReference type="EMBL" id="GAV19577.1"/>
    </source>
</evidence>
<comment type="caution">
    <text evidence="8">The sequence shown here is derived from an EMBL/GenBank/DDBJ whole genome shotgun (WGS) entry which is preliminary data.</text>
</comment>
<comment type="similarity">
    <text evidence="1 6">Belongs to the acylphosphatase family.</text>
</comment>
<dbReference type="PANTHER" id="PTHR47268">
    <property type="entry name" value="ACYLPHOSPHATASE"/>
    <property type="match status" value="1"/>
</dbReference>
<dbReference type="RefSeq" id="WP_072658783.1">
    <property type="nucleotide sequence ID" value="NZ_BDFD01000003.1"/>
</dbReference>
<dbReference type="Proteomes" id="UP000231632">
    <property type="component" value="Unassembled WGS sequence"/>
</dbReference>
<proteinExistence type="inferred from homology"/>
<dbReference type="AlphaFoldDB" id="A0A1L8CKY7"/>
<dbReference type="InterPro" id="IPR036046">
    <property type="entry name" value="Acylphosphatase-like_dom_sf"/>
</dbReference>
<keyword evidence="4 5" id="KW-0378">Hydrolase</keyword>
<dbReference type="STRING" id="1921010.MMIC_P0524"/>
<evidence type="ECO:0000256" key="4">
    <source>
        <dbReference type="PROSITE-ProRule" id="PRU00520"/>
    </source>
</evidence>
<dbReference type="InterPro" id="IPR017968">
    <property type="entry name" value="Acylphosphatase_CS"/>
</dbReference>
<dbReference type="PROSITE" id="PS00151">
    <property type="entry name" value="ACYLPHOSPHATASE_2"/>
    <property type="match status" value="1"/>
</dbReference>
<evidence type="ECO:0000256" key="5">
    <source>
        <dbReference type="RuleBase" id="RU000553"/>
    </source>
</evidence>
<name>A0A1L8CKY7_9PROT</name>
<evidence type="ECO:0000256" key="1">
    <source>
        <dbReference type="ARBA" id="ARBA00005614"/>
    </source>
</evidence>
<protein>
    <recommendedName>
        <fullName evidence="2 4">Acylphosphatase</fullName>
        <ecNumber evidence="2 4">3.6.1.7</ecNumber>
    </recommendedName>
</protein>
<dbReference type="NCBIfam" id="NF011000">
    <property type="entry name" value="PRK14426.1"/>
    <property type="match status" value="1"/>
</dbReference>
<dbReference type="InterPro" id="IPR020456">
    <property type="entry name" value="Acylphosphatase"/>
</dbReference>
<organism evidence="8 9">
    <name type="scientific">Mariprofundus micogutta</name>
    <dbReference type="NCBI Taxonomy" id="1921010"/>
    <lineage>
        <taxon>Bacteria</taxon>
        <taxon>Pseudomonadati</taxon>
        <taxon>Pseudomonadota</taxon>
        <taxon>Candidatius Mariprofundia</taxon>
        <taxon>Mariprofundales</taxon>
        <taxon>Mariprofundaceae</taxon>
        <taxon>Mariprofundus</taxon>
    </lineage>
</organism>
<dbReference type="PROSITE" id="PS00150">
    <property type="entry name" value="ACYLPHOSPHATASE_1"/>
    <property type="match status" value="1"/>
</dbReference>
<gene>
    <name evidence="8" type="ORF">MMIC_P0524</name>
</gene>
<evidence type="ECO:0000259" key="7">
    <source>
        <dbReference type="PROSITE" id="PS51160"/>
    </source>
</evidence>
<feature type="domain" description="Acylphosphatase-like" evidence="7">
    <location>
        <begin position="4"/>
        <end position="91"/>
    </location>
</feature>
<dbReference type="PROSITE" id="PS51160">
    <property type="entry name" value="ACYLPHOSPHATASE_3"/>
    <property type="match status" value="1"/>
</dbReference>
<evidence type="ECO:0000313" key="9">
    <source>
        <dbReference type="Proteomes" id="UP000231632"/>
    </source>
</evidence>
<evidence type="ECO:0000256" key="2">
    <source>
        <dbReference type="ARBA" id="ARBA00012150"/>
    </source>
</evidence>
<dbReference type="Gene3D" id="3.30.70.100">
    <property type="match status" value="1"/>
</dbReference>
<dbReference type="GO" id="GO:0003998">
    <property type="term" value="F:acylphosphatase activity"/>
    <property type="evidence" value="ECO:0007669"/>
    <property type="project" value="UniProtKB-EC"/>
</dbReference>